<dbReference type="InterPro" id="IPR031778">
    <property type="entry name" value="Sortilin_N"/>
</dbReference>
<feature type="domain" description="VPS10" evidence="10">
    <location>
        <begin position="45"/>
        <end position="725"/>
    </location>
</feature>
<feature type="region of interest" description="Disordered" evidence="7">
    <location>
        <begin position="1529"/>
        <end position="1576"/>
    </location>
</feature>
<proteinExistence type="predicted"/>
<dbReference type="GO" id="GO:0005794">
    <property type="term" value="C:Golgi apparatus"/>
    <property type="evidence" value="ECO:0007669"/>
    <property type="project" value="TreeGrafter"/>
</dbReference>
<dbReference type="PANTHER" id="PTHR12106:SF27">
    <property type="entry name" value="SORTILIN-RELATED RECEPTOR"/>
    <property type="match status" value="1"/>
</dbReference>
<keyword evidence="4 8" id="KW-1133">Transmembrane helix</keyword>
<evidence type="ECO:0000256" key="7">
    <source>
        <dbReference type="SAM" id="MobiDB-lite"/>
    </source>
</evidence>
<dbReference type="EMBL" id="OX365758">
    <property type="protein sequence ID" value="CAI4037228.1"/>
    <property type="molecule type" value="Genomic_DNA"/>
</dbReference>
<dbReference type="Gene3D" id="2.10.70.80">
    <property type="match status" value="1"/>
</dbReference>
<dbReference type="FunFam" id="3.30.60.270:FF:000008">
    <property type="entry name" value="Vacuolar protein sorting/targeting protein PEP1"/>
    <property type="match status" value="1"/>
</dbReference>
<organism evidence="11 12">
    <name type="scientific">Saccharomyces mikatae IFO 1815</name>
    <dbReference type="NCBI Taxonomy" id="226126"/>
    <lineage>
        <taxon>Eukaryota</taxon>
        <taxon>Fungi</taxon>
        <taxon>Dikarya</taxon>
        <taxon>Ascomycota</taxon>
        <taxon>Saccharomycotina</taxon>
        <taxon>Saccharomycetes</taxon>
        <taxon>Saccharomycetales</taxon>
        <taxon>Saccharomycetaceae</taxon>
        <taxon>Saccharomyces</taxon>
    </lineage>
</organism>
<evidence type="ECO:0000256" key="2">
    <source>
        <dbReference type="ARBA" id="ARBA00022692"/>
    </source>
</evidence>
<dbReference type="RefSeq" id="XP_056080345.1">
    <property type="nucleotide sequence ID" value="XM_056222275.1"/>
</dbReference>
<evidence type="ECO:0000259" key="10">
    <source>
        <dbReference type="SMART" id="SM00602"/>
    </source>
</evidence>
<dbReference type="InterPro" id="IPR015943">
    <property type="entry name" value="WD40/YVTN_repeat-like_dom_sf"/>
</dbReference>
<accession>A0AA35IUL2</accession>
<dbReference type="PANTHER" id="PTHR12106">
    <property type="entry name" value="SORTILIN RELATED"/>
    <property type="match status" value="1"/>
</dbReference>
<dbReference type="GO" id="GO:0005048">
    <property type="term" value="F:signal sequence binding"/>
    <property type="evidence" value="ECO:0007669"/>
    <property type="project" value="UniProtKB-ARBA"/>
</dbReference>
<name>A0AA35IUL2_SACMI</name>
<dbReference type="GO" id="GO:0006623">
    <property type="term" value="P:protein targeting to vacuole"/>
    <property type="evidence" value="ECO:0007669"/>
    <property type="project" value="TreeGrafter"/>
</dbReference>
<dbReference type="InterPro" id="IPR006581">
    <property type="entry name" value="VPS10"/>
</dbReference>
<feature type="signal peptide" evidence="9">
    <location>
        <begin position="1"/>
        <end position="21"/>
    </location>
</feature>
<keyword evidence="2 8" id="KW-0812">Transmembrane</keyword>
<evidence type="ECO:0000256" key="9">
    <source>
        <dbReference type="SAM" id="SignalP"/>
    </source>
</evidence>
<evidence type="ECO:0000313" key="12">
    <source>
        <dbReference type="Proteomes" id="UP001161438"/>
    </source>
</evidence>
<dbReference type="FunFam" id="2.130.10.10:FF:000998">
    <property type="entry name" value="VPS10 homolog 2"/>
    <property type="match status" value="1"/>
</dbReference>
<dbReference type="SUPFAM" id="SSF110296">
    <property type="entry name" value="Oligoxyloglucan reducing end-specific cellobiohydrolase"/>
    <property type="match status" value="3"/>
</dbReference>
<evidence type="ECO:0000256" key="4">
    <source>
        <dbReference type="ARBA" id="ARBA00022989"/>
    </source>
</evidence>
<dbReference type="GeneID" id="80916441"/>
<dbReference type="FunFam" id="3.30.60.270:FF:000005">
    <property type="entry name" value="Sortilin"/>
    <property type="match status" value="1"/>
</dbReference>
<dbReference type="GO" id="GO:0006895">
    <property type="term" value="P:Golgi to endosome transport"/>
    <property type="evidence" value="ECO:0007669"/>
    <property type="project" value="TreeGrafter"/>
</dbReference>
<keyword evidence="9" id="KW-0732">Signal</keyword>
<dbReference type="CDD" id="cd15482">
    <property type="entry name" value="Sialidase_non-viral"/>
    <property type="match status" value="1"/>
</dbReference>
<evidence type="ECO:0000256" key="1">
    <source>
        <dbReference type="ARBA" id="ARBA00004167"/>
    </source>
</evidence>
<sequence length="1576" mass="177516">MIFLHLVYSLWVLLLIPLINAVEFTPKVTKTLSENSFNILSFDDSNTLIRTQGNSMTISFNDGETWEKIKELEDRVGWAMIDQFNRHDRAIVAAEKGEIVYITEDQGKSWRPVTITDSKEDDSSTHCYMSTHPTKKEYFLAYCSYCKSEEVAVEDVTIMDRSLLTFNSSVCMDRVFASNDGGKSFSEIKSPLQKNEDSPISISECSFVKESKDSDFGGNEASIICLFENIKSFRGMFDTTSAESKLVLTTDWGKSFKEFDHFKDKVVRRYQLLKSHIVVLTQGDKYNEMSSMDVWISNDMSTFEKAYMPTQLRHSVQGQIYEDSMGRVILPIARERNNEEDDQTSVSEILISDSQGLKFSPIPWTKDEVFGYISLDQSSFLKGTMIASLFPVSRRRNRKGKKKVVKSKGITKISADGGLTWSNLRIVDSSNADLFDCDITDPEECSLQLMFYPLMDSTPAAGIVMTLGTVGDGSVFDWGDVRTYISRDGGLTWKVALDFPCLYAIGDYGNVIIAIPHNPDEDDDPQSEFYYSLDQGKTWIEYQLETIIYPAELINTTPDGSGVKFILNGYALSYMDGDTNFIYAIDFSKAFDGKTCEEKDLEDWSLAEGKCVNGAKYKYRRRKQDAQCLMNKVFEDLQLYETVCDSCSASDYECAFEFVRDESGKCVPDYNLIVLSEVCDKTKKKNVPIKPLQLIKGDKCKTPMKIDSVDISCEGIPKKGTNEKEIVVTENKFDSKIEFYQYFDTVTDESLLMVDSKGDAYISHDGGQTIKRFDTSGETIVEVVFNPYFNSSAYLFGSKGSIFSTHDRGYSFMTAKLPEARQLGMPLDFNAKAQDTFIYYGGKNCKSVLSPECHAVAYLTKDGGETFTEMLDNAIHCEFAGSLFKYPSNEDMVMCQVKEKSSHVRTLVSSTDFFHTDKKTVFENIIGYLSTGGYIIIAVPHEDNELRAYVTIDGAEYSEAKFPYDEKVTKQEAFTILESEEGSIFLHLATNLEPGRDFGNLLKSNSNGTSFVTLEHAVNRNMFGFVDFEKIQGLEGIILTNIVSNSDEVTKNKEEKQLKTKITFNEGSDWNFLKPPQKDSEGKKFPCNPKSLDKCSLHLHGYTERKDIRDTYSSGSALGMMFGVGNVGANLLPYEECSTFFTADGGETWAEIKKTPYQWEYGDHGGILVLVPESAETDSISYSTDFGRTWKDYKFCDDKVVVKDITTVPRDSALRFLLFGESTDIAGSSFRTYTIDFKNIFERQCDFDIIEKKGLDFKYSPLGSQTGCLFGHRTEFLRKTDEKCFIGNIPLSEFSKNIKNCSCTRQDFECDYNFYKANDGTCKLVKGLSPANAADICKKEPDLIEYFESSGYRKIPLSTCEGGLKLDAPLSPHPCPGKEKEFKEKYSVSAGPFAFIFISILLIIFFVAWFVYDRGIRRNGGFSRFGEIRLDDNGLIENNSADRVVNNIVKSGFYVFSNIGSLFQHTKANIAHVFSKIRGRFSNRTAPSYSSLIHDQFLDEADDLLAGHDEDANDLSSFMDQGSNFEIEEEDASTFEQEHTSYTDEPATSGIPDALSALNEENAHGTDSATPRSDHE</sequence>
<evidence type="ECO:0000256" key="6">
    <source>
        <dbReference type="ARBA" id="ARBA00023180"/>
    </source>
</evidence>
<feature type="domain" description="VPS10" evidence="10">
    <location>
        <begin position="749"/>
        <end position="1380"/>
    </location>
</feature>
<keyword evidence="6" id="KW-0325">Glycoprotein</keyword>
<dbReference type="InterPro" id="IPR050310">
    <property type="entry name" value="VPS10-sortilin"/>
</dbReference>
<dbReference type="GO" id="GO:0006896">
    <property type="term" value="P:Golgi to vacuole transport"/>
    <property type="evidence" value="ECO:0007669"/>
    <property type="project" value="TreeGrafter"/>
</dbReference>
<dbReference type="Proteomes" id="UP001161438">
    <property type="component" value="Chromosome 2"/>
</dbReference>
<dbReference type="Gene3D" id="3.30.60.270">
    <property type="match status" value="2"/>
</dbReference>
<dbReference type="Gene3D" id="2.130.10.10">
    <property type="entry name" value="YVTN repeat-like/Quinoprotein amine dehydrogenase"/>
    <property type="match status" value="2"/>
</dbReference>
<protein>
    <recommendedName>
        <fullName evidence="10">VPS10 domain-containing protein</fullName>
    </recommendedName>
</protein>
<keyword evidence="3" id="KW-0677">Repeat</keyword>
<reference evidence="11" key="1">
    <citation type="submission" date="2022-10" db="EMBL/GenBank/DDBJ databases">
        <authorList>
            <person name="Byrne P K."/>
        </authorList>
    </citation>
    <scope>NUCLEOTIDE SEQUENCE</scope>
    <source>
        <strain evidence="11">IFO1815</strain>
    </source>
</reference>
<dbReference type="InterPro" id="IPR031777">
    <property type="entry name" value="Sortilin_C"/>
</dbReference>
<dbReference type="Pfam" id="PF15902">
    <property type="entry name" value="Sortilin-Vps10"/>
    <property type="match status" value="2"/>
</dbReference>
<gene>
    <name evidence="11" type="primary">SMKI02G0960</name>
    <name evidence="11" type="ORF">SMKI_02G0960</name>
</gene>
<dbReference type="GO" id="GO:0005829">
    <property type="term" value="C:cytosol"/>
    <property type="evidence" value="ECO:0007669"/>
    <property type="project" value="GOC"/>
</dbReference>
<evidence type="ECO:0000256" key="5">
    <source>
        <dbReference type="ARBA" id="ARBA00023136"/>
    </source>
</evidence>
<feature type="chain" id="PRO_5041369987" description="VPS10 domain-containing protein" evidence="9">
    <location>
        <begin position="22"/>
        <end position="1576"/>
    </location>
</feature>
<evidence type="ECO:0000256" key="8">
    <source>
        <dbReference type="SAM" id="Phobius"/>
    </source>
</evidence>
<keyword evidence="12" id="KW-1185">Reference proteome</keyword>
<dbReference type="Pfam" id="PF15901">
    <property type="entry name" value="Sortilin_C"/>
    <property type="match status" value="2"/>
</dbReference>
<keyword evidence="5 8" id="KW-0472">Membrane</keyword>
<feature type="transmembrane region" description="Helical" evidence="8">
    <location>
        <begin position="1393"/>
        <end position="1412"/>
    </location>
</feature>
<comment type="subcellular location">
    <subcellularLocation>
        <location evidence="1">Membrane</location>
        <topology evidence="1">Single-pass membrane protein</topology>
    </subcellularLocation>
</comment>
<dbReference type="SMART" id="SM00602">
    <property type="entry name" value="VPS10"/>
    <property type="match status" value="2"/>
</dbReference>
<dbReference type="GO" id="GO:0016020">
    <property type="term" value="C:membrane"/>
    <property type="evidence" value="ECO:0007669"/>
    <property type="project" value="UniProtKB-SubCell"/>
</dbReference>
<feature type="compositionally biased region" description="Polar residues" evidence="7">
    <location>
        <begin position="1565"/>
        <end position="1576"/>
    </location>
</feature>
<evidence type="ECO:0000313" key="11">
    <source>
        <dbReference type="EMBL" id="CAI4037228.1"/>
    </source>
</evidence>
<evidence type="ECO:0000256" key="3">
    <source>
        <dbReference type="ARBA" id="ARBA00022737"/>
    </source>
</evidence>